<evidence type="ECO:0000256" key="1">
    <source>
        <dbReference type="SAM" id="MobiDB-lite"/>
    </source>
</evidence>
<reference evidence="2" key="1">
    <citation type="submission" date="2025-08" db="UniProtKB">
        <authorList>
            <consortium name="Ensembl"/>
        </authorList>
    </citation>
    <scope>IDENTIFICATION</scope>
</reference>
<reference evidence="2" key="2">
    <citation type="submission" date="2025-09" db="UniProtKB">
        <authorList>
            <consortium name="Ensembl"/>
        </authorList>
    </citation>
    <scope>IDENTIFICATION</scope>
</reference>
<organism evidence="2 3">
    <name type="scientific">Prolemur simus</name>
    <name type="common">Greater bamboo lemur</name>
    <name type="synonym">Hapalemur simus</name>
    <dbReference type="NCBI Taxonomy" id="1328070"/>
    <lineage>
        <taxon>Eukaryota</taxon>
        <taxon>Metazoa</taxon>
        <taxon>Chordata</taxon>
        <taxon>Craniata</taxon>
        <taxon>Vertebrata</taxon>
        <taxon>Euteleostomi</taxon>
        <taxon>Mammalia</taxon>
        <taxon>Eutheria</taxon>
        <taxon>Euarchontoglires</taxon>
        <taxon>Primates</taxon>
        <taxon>Strepsirrhini</taxon>
        <taxon>Lemuriformes</taxon>
        <taxon>Lemuridae</taxon>
        <taxon>Prolemur</taxon>
    </lineage>
</organism>
<name>A0A8C8ZJY3_PROSS</name>
<keyword evidence="3" id="KW-1185">Reference proteome</keyword>
<evidence type="ECO:0000313" key="3">
    <source>
        <dbReference type="Proteomes" id="UP000694414"/>
    </source>
</evidence>
<accession>A0A8C8ZJY3</accession>
<dbReference type="Ensembl" id="ENSPSMT00000021300.1">
    <property type="protein sequence ID" value="ENSPSMP00000018356.1"/>
    <property type="gene ID" value="ENSPSMG00000013020.1"/>
</dbReference>
<dbReference type="Proteomes" id="UP000694414">
    <property type="component" value="Unplaced"/>
</dbReference>
<dbReference type="AlphaFoldDB" id="A0A8C8ZJY3"/>
<dbReference type="GeneTree" id="ENSGT00960000189823"/>
<protein>
    <submittedName>
        <fullName evidence="2">Uncharacterized protein</fullName>
    </submittedName>
</protein>
<feature type="region of interest" description="Disordered" evidence="1">
    <location>
        <begin position="79"/>
        <end position="99"/>
    </location>
</feature>
<sequence>VRIHLQDSLLDSSPWSAFSHSPSAFLVSSRGPSGLKSCVNFGALARLAASLELECPLPLRWLPWSQGVQHLVGLESLEGSPKNDRLKQSQSAKIKMNRE</sequence>
<proteinExistence type="predicted"/>
<evidence type="ECO:0000313" key="2">
    <source>
        <dbReference type="Ensembl" id="ENSPSMP00000018356.1"/>
    </source>
</evidence>